<dbReference type="EMBL" id="JBBWWR010000007">
    <property type="protein sequence ID" value="KAK8963546.1"/>
    <property type="molecule type" value="Genomic_DNA"/>
</dbReference>
<evidence type="ECO:0000313" key="3">
    <source>
        <dbReference type="Proteomes" id="UP001412067"/>
    </source>
</evidence>
<evidence type="ECO:0000313" key="2">
    <source>
        <dbReference type="EMBL" id="KAK8963546.1"/>
    </source>
</evidence>
<evidence type="ECO:0000256" key="1">
    <source>
        <dbReference type="SAM" id="MobiDB-lite"/>
    </source>
</evidence>
<sequence>MTVVVAHAVFAPQPPHSPLFPLSSSLRSDEERWSHDPGPSKSSNATRRLADEERLTRKEEQYKVRVKIFVGIEVAIDRHVETCQDLHSCSRRFPIFGGYSSSSPKRSERLVSEQTTLRKAIVLCELGLMETCDSLALVWKAIEFCKTAIQRVLVLANLLSPVAIILHPQHSFVLESSISPHTPFSPLLFPPLFTEQMVVGGKFFWRDGLAPFFVCIHLYSSLTPRSTVHRRPSSQPSLKRPPLLLSSAEKCSTPSAILLPFSLEILYTTASHDKCCTAIATMEKSGATLDNIPAIKVIAVPHCFLCYRSDSGLCVKYFCEFVFVI</sequence>
<comment type="caution">
    <text evidence="2">The sequence shown here is derived from an EMBL/GenBank/DDBJ whole genome shotgun (WGS) entry which is preliminary data.</text>
</comment>
<feature type="region of interest" description="Disordered" evidence="1">
    <location>
        <begin position="30"/>
        <end position="52"/>
    </location>
</feature>
<proteinExistence type="predicted"/>
<gene>
    <name evidence="2" type="ORF">KSP40_PGU002584</name>
</gene>
<dbReference type="Proteomes" id="UP001412067">
    <property type="component" value="Unassembled WGS sequence"/>
</dbReference>
<name>A0ABR2MIK7_9ASPA</name>
<accession>A0ABR2MIK7</accession>
<keyword evidence="3" id="KW-1185">Reference proteome</keyword>
<reference evidence="2 3" key="1">
    <citation type="journal article" date="2022" name="Nat. Plants">
        <title>Genomes of leafy and leafless Platanthera orchids illuminate the evolution of mycoheterotrophy.</title>
        <authorList>
            <person name="Li M.H."/>
            <person name="Liu K.W."/>
            <person name="Li Z."/>
            <person name="Lu H.C."/>
            <person name="Ye Q.L."/>
            <person name="Zhang D."/>
            <person name="Wang J.Y."/>
            <person name="Li Y.F."/>
            <person name="Zhong Z.M."/>
            <person name="Liu X."/>
            <person name="Yu X."/>
            <person name="Liu D.K."/>
            <person name="Tu X.D."/>
            <person name="Liu B."/>
            <person name="Hao Y."/>
            <person name="Liao X.Y."/>
            <person name="Jiang Y.T."/>
            <person name="Sun W.H."/>
            <person name="Chen J."/>
            <person name="Chen Y.Q."/>
            <person name="Ai Y."/>
            <person name="Zhai J.W."/>
            <person name="Wu S.S."/>
            <person name="Zhou Z."/>
            <person name="Hsiao Y.Y."/>
            <person name="Wu W.L."/>
            <person name="Chen Y.Y."/>
            <person name="Lin Y.F."/>
            <person name="Hsu J.L."/>
            <person name="Li C.Y."/>
            <person name="Wang Z.W."/>
            <person name="Zhao X."/>
            <person name="Zhong W.Y."/>
            <person name="Ma X.K."/>
            <person name="Ma L."/>
            <person name="Huang J."/>
            <person name="Chen G.Z."/>
            <person name="Huang M.Z."/>
            <person name="Huang L."/>
            <person name="Peng D.H."/>
            <person name="Luo Y.B."/>
            <person name="Zou S.Q."/>
            <person name="Chen S.P."/>
            <person name="Lan S."/>
            <person name="Tsai W.C."/>
            <person name="Van de Peer Y."/>
            <person name="Liu Z.J."/>
        </authorList>
    </citation>
    <scope>NUCLEOTIDE SEQUENCE [LARGE SCALE GENOMIC DNA]</scope>
    <source>
        <strain evidence="2">Lor288</strain>
    </source>
</reference>
<organism evidence="2 3">
    <name type="scientific">Platanthera guangdongensis</name>
    <dbReference type="NCBI Taxonomy" id="2320717"/>
    <lineage>
        <taxon>Eukaryota</taxon>
        <taxon>Viridiplantae</taxon>
        <taxon>Streptophyta</taxon>
        <taxon>Embryophyta</taxon>
        <taxon>Tracheophyta</taxon>
        <taxon>Spermatophyta</taxon>
        <taxon>Magnoliopsida</taxon>
        <taxon>Liliopsida</taxon>
        <taxon>Asparagales</taxon>
        <taxon>Orchidaceae</taxon>
        <taxon>Orchidoideae</taxon>
        <taxon>Orchideae</taxon>
        <taxon>Orchidinae</taxon>
        <taxon>Platanthera</taxon>
    </lineage>
</organism>
<protein>
    <submittedName>
        <fullName evidence="2">Uncharacterized protein</fullName>
    </submittedName>
</protein>